<organism evidence="3 4">
    <name type="scientific">Asterophora parasitica</name>
    <dbReference type="NCBI Taxonomy" id="117018"/>
    <lineage>
        <taxon>Eukaryota</taxon>
        <taxon>Fungi</taxon>
        <taxon>Dikarya</taxon>
        <taxon>Basidiomycota</taxon>
        <taxon>Agaricomycotina</taxon>
        <taxon>Agaricomycetes</taxon>
        <taxon>Agaricomycetidae</taxon>
        <taxon>Agaricales</taxon>
        <taxon>Tricholomatineae</taxon>
        <taxon>Lyophyllaceae</taxon>
        <taxon>Asterophora</taxon>
    </lineage>
</organism>
<proteinExistence type="predicted"/>
<evidence type="ECO:0000256" key="1">
    <source>
        <dbReference type="SAM" id="MobiDB-lite"/>
    </source>
</evidence>
<comment type="caution">
    <text evidence="3">The sequence shown here is derived from an EMBL/GenBank/DDBJ whole genome shotgun (WGS) entry which is preliminary data.</text>
</comment>
<feature type="compositionally biased region" description="Low complexity" evidence="1">
    <location>
        <begin position="34"/>
        <end position="50"/>
    </location>
</feature>
<keyword evidence="4" id="KW-1185">Reference proteome</keyword>
<feature type="region of interest" description="Disordered" evidence="1">
    <location>
        <begin position="102"/>
        <end position="121"/>
    </location>
</feature>
<evidence type="ECO:0000256" key="2">
    <source>
        <dbReference type="SAM" id="Phobius"/>
    </source>
</evidence>
<reference evidence="3" key="1">
    <citation type="submission" date="2020-07" db="EMBL/GenBank/DDBJ databases">
        <authorList>
            <person name="Nieuwenhuis M."/>
            <person name="Van De Peppel L.J.J."/>
        </authorList>
    </citation>
    <scope>NUCLEOTIDE SEQUENCE</scope>
    <source>
        <strain evidence="3">AP01</strain>
        <tissue evidence="3">Mycelium</tissue>
    </source>
</reference>
<keyword evidence="2" id="KW-0472">Membrane</keyword>
<dbReference type="Proteomes" id="UP000775547">
    <property type="component" value="Unassembled WGS sequence"/>
</dbReference>
<evidence type="ECO:0000313" key="4">
    <source>
        <dbReference type="Proteomes" id="UP000775547"/>
    </source>
</evidence>
<dbReference type="AlphaFoldDB" id="A0A9P7GK05"/>
<evidence type="ECO:0000313" key="3">
    <source>
        <dbReference type="EMBL" id="KAG5648715.1"/>
    </source>
</evidence>
<accession>A0A9P7GK05</accession>
<keyword evidence="2" id="KW-1133">Transmembrane helix</keyword>
<feature type="region of interest" description="Disordered" evidence="1">
    <location>
        <begin position="1"/>
        <end position="85"/>
    </location>
</feature>
<sequence>MAGHKRPNGLLQCPVSEDPTPAASLASPPPSPRASPSLSSLFGSSLTSLSYDNSPPSSPPPLHNRLHTIAHPGSISPKHSIKREPSFREPIVSASDAQGYRHWRNPNWTDPPVKRLPSPSGSAISTVLIDDDQRTIRGSDYNDNQEDDCASVSSAFMGQVAESLRDPRVVSMFPARPSDQALAQQLAAKRGMHAAQVRVPSGANTKPAKKLGVVGSWWMVVGRDPALVSRVIDQSSAQRAMPGVMGDLVMEGPRLTTLLELIFTGLVAGIVLLCGLAYL</sequence>
<protein>
    <submittedName>
        <fullName evidence="3">Uncharacterized protein</fullName>
    </submittedName>
</protein>
<dbReference type="OrthoDB" id="3252109at2759"/>
<reference evidence="3" key="2">
    <citation type="submission" date="2021-10" db="EMBL/GenBank/DDBJ databases">
        <title>Phylogenomics reveals ancestral predisposition of the termite-cultivated fungus Termitomyces towards a domesticated lifestyle.</title>
        <authorList>
            <person name="Auxier B."/>
            <person name="Grum-Grzhimaylo A."/>
            <person name="Cardenas M.E."/>
            <person name="Lodge J.D."/>
            <person name="Laessoe T."/>
            <person name="Pedersen O."/>
            <person name="Smith M.E."/>
            <person name="Kuyper T.W."/>
            <person name="Franco-Molano E.A."/>
            <person name="Baroni T.J."/>
            <person name="Aanen D.K."/>
        </authorList>
    </citation>
    <scope>NUCLEOTIDE SEQUENCE</scope>
    <source>
        <strain evidence="3">AP01</strain>
        <tissue evidence="3">Mycelium</tissue>
    </source>
</reference>
<keyword evidence="2" id="KW-0812">Transmembrane</keyword>
<gene>
    <name evidence="3" type="ORF">DXG03_000062</name>
</gene>
<dbReference type="EMBL" id="JABCKV010000001">
    <property type="protein sequence ID" value="KAG5648715.1"/>
    <property type="molecule type" value="Genomic_DNA"/>
</dbReference>
<name>A0A9P7GK05_9AGAR</name>
<feature type="transmembrane region" description="Helical" evidence="2">
    <location>
        <begin position="258"/>
        <end position="278"/>
    </location>
</feature>